<dbReference type="CDD" id="cd00172">
    <property type="entry name" value="serpin"/>
    <property type="match status" value="2"/>
</dbReference>
<keyword evidence="6" id="KW-0206">Cytoskeleton</keyword>
<dbReference type="GO" id="GO:0005885">
    <property type="term" value="C:Arp2/3 protein complex"/>
    <property type="evidence" value="ECO:0007669"/>
    <property type="project" value="InterPro"/>
</dbReference>
<dbReference type="Pfam" id="PF04045">
    <property type="entry name" value="P34-Arc"/>
    <property type="match status" value="1"/>
</dbReference>
<dbReference type="EMBL" id="JYDV01000021">
    <property type="protein sequence ID" value="KRZ41279.1"/>
    <property type="molecule type" value="Genomic_DNA"/>
</dbReference>
<comment type="caution">
    <text evidence="8">The sequence shown here is derived from an EMBL/GenBank/DDBJ whole genome shotgun (WGS) entry which is preliminary data.</text>
</comment>
<evidence type="ECO:0000256" key="1">
    <source>
        <dbReference type="ARBA" id="ARBA00004245"/>
    </source>
</evidence>
<sequence length="993" mass="114004">LIKSVLLFIKNCGIVVSEMEAEIAKPLADFALSLYQLEDAGNVFFSPTSIFLALSMVFLGSEGKTNSQLLNVMFKAGWNKNNTKMTMQSLVKSFIIDEYYDASLELANRLYADDHYPILPSFLEDLKKYLSSDLVSVKFADTEATRLQINNWVSNQTKNKINDLLQSGTIEATTRLIAVNAIYFKASWDNVFDKKFTKPRKFYPSPDNSIEIPMMSHREGYMYYENEDCQLLGMDYYPKYFKMFILLPKSGKTLSELQQKLNGEALLNLISKVESAEVNVTIPKMKFDQQLNLAGTLKKLGIEDLFIPEKADLSGICDKERLYVSDVVHKAFLEFNEEGTEAAAATAVRMVPMSAVMYDKHFEFIADRPFTFFIFDDRSKAILFIGRFSVGMAYFGAAGKTKLEIQRAIFGDAAKEKDARALFVEINKILTTKSINFNKMKLLVANCVYIQEGFKLLTPYVEEMKKISSDIIEVDFMDIKEARLVINQWICNKTERKIENLIPPNLLQPITTSVIANAIYFKAQWSRRFEVQNTVNSDFFCDEIRRIKVKMMRDKQEFYYYENEICQLLGISYKENNFWMYILLPKQRFALQEMENSLTSNQLAEMFQNGAIVDVTVKIPKFSFTSASNMKDVLTELGMGIIFDGENADFSKICKRKDIFVSDILHKAFLEVNEEGTEAAAATAVTMTDKAAAMPSKQLFFVADHPFLFLICNPNFSIPLFLGRYTGLNDFDGVAYHMSNPNDDKNKIMLSIYLSYYEELQEHGINERIRQEYGIYVAEKPEPQYNISLIYDLTEIPQKYDDLIFKAARLKRNCLASVFEKYFEFQERGDAGQNRAVIHYREDETMYVEAKSDRVTVIFSTVFNDPADIIIGKIFLQEIHGKRASQTAPQVIFSLGEPPLELKNSNARISEGIGYVTFVLLPKHTCKASRDNTIDLLSIFRSYLHYHIKGTKAFIQSRMRSKTDEFLKILNRAKPKVIPERKTIMGRTFEKEE</sequence>
<dbReference type="InterPro" id="IPR036186">
    <property type="entry name" value="Serpin_sf"/>
</dbReference>
<evidence type="ECO:0000256" key="5">
    <source>
        <dbReference type="ARBA" id="ARBA00023203"/>
    </source>
</evidence>
<evidence type="ECO:0000256" key="3">
    <source>
        <dbReference type="ARBA" id="ARBA00009500"/>
    </source>
</evidence>
<dbReference type="Pfam" id="PF00079">
    <property type="entry name" value="Serpin"/>
    <property type="match status" value="2"/>
</dbReference>
<dbReference type="InterPro" id="IPR042185">
    <property type="entry name" value="Serpin_sf_2"/>
</dbReference>
<evidence type="ECO:0000256" key="2">
    <source>
        <dbReference type="ARBA" id="ARBA00007192"/>
    </source>
</evidence>
<dbReference type="AlphaFoldDB" id="A0A0V1K234"/>
<comment type="subcellular location">
    <subcellularLocation>
        <location evidence="1">Cytoplasm</location>
        <location evidence="1">Cytoskeleton</location>
    </subcellularLocation>
</comment>
<dbReference type="FunFam" id="3.30.1460.20:FF:000002">
    <property type="entry name" value="Arp2/3 complex 34 kDa subunit"/>
    <property type="match status" value="1"/>
</dbReference>
<dbReference type="PANTHER" id="PTHR11461">
    <property type="entry name" value="SERINE PROTEASE INHIBITOR, SERPIN"/>
    <property type="match status" value="1"/>
</dbReference>
<dbReference type="GO" id="GO:0003779">
    <property type="term" value="F:actin binding"/>
    <property type="evidence" value="ECO:0007669"/>
    <property type="project" value="UniProtKB-KW"/>
</dbReference>
<keyword evidence="5" id="KW-0009">Actin-binding</keyword>
<dbReference type="PANTHER" id="PTHR11461:SF211">
    <property type="entry name" value="GH10112P-RELATED"/>
    <property type="match status" value="1"/>
</dbReference>
<feature type="domain" description="Serpin" evidence="7">
    <location>
        <begin position="32"/>
        <end position="391"/>
    </location>
</feature>
<proteinExistence type="inferred from homology"/>
<dbReference type="SUPFAM" id="SSF56574">
    <property type="entry name" value="Serpins"/>
    <property type="match status" value="2"/>
</dbReference>
<dbReference type="GO" id="GO:0030041">
    <property type="term" value="P:actin filament polymerization"/>
    <property type="evidence" value="ECO:0007669"/>
    <property type="project" value="InterPro"/>
</dbReference>
<accession>A0A0V1K234</accession>
<dbReference type="InterPro" id="IPR034666">
    <property type="entry name" value="ARPC2/4"/>
</dbReference>
<dbReference type="SUPFAM" id="SSF69645">
    <property type="entry name" value="Arp2/3 complex subunits"/>
    <property type="match status" value="2"/>
</dbReference>
<dbReference type="InterPro" id="IPR000215">
    <property type="entry name" value="Serpin_fam"/>
</dbReference>
<reference evidence="8 9" key="1">
    <citation type="submission" date="2015-01" db="EMBL/GenBank/DDBJ databases">
        <title>Evolution of Trichinella species and genotypes.</title>
        <authorList>
            <person name="Korhonen P.K."/>
            <person name="Edoardo P."/>
            <person name="Giuseppe L.R."/>
            <person name="Gasser R.B."/>
        </authorList>
    </citation>
    <scope>NUCLEOTIDE SEQUENCE [LARGE SCALE GENOMIC DNA]</scope>
    <source>
        <strain evidence="8">ISS176</strain>
    </source>
</reference>
<keyword evidence="4" id="KW-0963">Cytoplasm</keyword>
<dbReference type="GO" id="GO:0005615">
    <property type="term" value="C:extracellular space"/>
    <property type="evidence" value="ECO:0007669"/>
    <property type="project" value="InterPro"/>
</dbReference>
<name>A0A0V1K234_TRIPS</name>
<dbReference type="InterPro" id="IPR007188">
    <property type="entry name" value="ARPC2"/>
</dbReference>
<comment type="similarity">
    <text evidence="2">Belongs to the ARPC2 family.</text>
</comment>
<comment type="similarity">
    <text evidence="3">Belongs to the serpin family.</text>
</comment>
<evidence type="ECO:0000259" key="7">
    <source>
        <dbReference type="SMART" id="SM00093"/>
    </source>
</evidence>
<dbReference type="Gene3D" id="2.30.39.10">
    <property type="entry name" value="Alpha-1-antitrypsin, domain 1"/>
    <property type="match status" value="2"/>
</dbReference>
<dbReference type="GO" id="GO:0034314">
    <property type="term" value="P:Arp2/3 complex-mediated actin nucleation"/>
    <property type="evidence" value="ECO:0007669"/>
    <property type="project" value="InterPro"/>
</dbReference>
<dbReference type="PROSITE" id="PS00284">
    <property type="entry name" value="SERPIN"/>
    <property type="match status" value="1"/>
</dbReference>
<feature type="domain" description="Serpin" evidence="7">
    <location>
        <begin position="392"/>
        <end position="728"/>
    </location>
</feature>
<dbReference type="Gene3D" id="3.30.497.10">
    <property type="entry name" value="Antithrombin, subunit I, domain 2"/>
    <property type="match status" value="2"/>
</dbReference>
<evidence type="ECO:0000256" key="4">
    <source>
        <dbReference type="ARBA" id="ARBA00022490"/>
    </source>
</evidence>
<feature type="non-terminal residue" evidence="8">
    <location>
        <position position="1"/>
    </location>
</feature>
<dbReference type="InterPro" id="IPR042178">
    <property type="entry name" value="Serpin_sf_1"/>
</dbReference>
<dbReference type="GO" id="GO:0004867">
    <property type="term" value="F:serine-type endopeptidase inhibitor activity"/>
    <property type="evidence" value="ECO:0007669"/>
    <property type="project" value="InterPro"/>
</dbReference>
<evidence type="ECO:0000313" key="8">
    <source>
        <dbReference type="EMBL" id="KRZ41279.1"/>
    </source>
</evidence>
<dbReference type="InterPro" id="IPR023796">
    <property type="entry name" value="Serpin_dom"/>
</dbReference>
<evidence type="ECO:0000256" key="6">
    <source>
        <dbReference type="ARBA" id="ARBA00023212"/>
    </source>
</evidence>
<organism evidence="8 9">
    <name type="scientific">Trichinella pseudospiralis</name>
    <name type="common">Parasitic roundworm</name>
    <dbReference type="NCBI Taxonomy" id="6337"/>
    <lineage>
        <taxon>Eukaryota</taxon>
        <taxon>Metazoa</taxon>
        <taxon>Ecdysozoa</taxon>
        <taxon>Nematoda</taxon>
        <taxon>Enoplea</taxon>
        <taxon>Dorylaimia</taxon>
        <taxon>Trichinellida</taxon>
        <taxon>Trichinellidae</taxon>
        <taxon>Trichinella</taxon>
    </lineage>
</organism>
<dbReference type="SMART" id="SM00093">
    <property type="entry name" value="SERPIN"/>
    <property type="match status" value="2"/>
</dbReference>
<dbReference type="InterPro" id="IPR023795">
    <property type="entry name" value="Serpin_CS"/>
</dbReference>
<evidence type="ECO:0000313" key="9">
    <source>
        <dbReference type="Proteomes" id="UP000054826"/>
    </source>
</evidence>
<dbReference type="Gene3D" id="3.30.1460.20">
    <property type="match status" value="2"/>
</dbReference>
<dbReference type="Proteomes" id="UP000054826">
    <property type="component" value="Unassembled WGS sequence"/>
</dbReference>
<protein>
    <submittedName>
        <fullName evidence="8">Actin-related protein 2/3 complex subunit 2</fullName>
    </submittedName>
</protein>
<gene>
    <name evidence="8" type="primary">Arpc2</name>
    <name evidence="8" type="ORF">T4C_5829</name>
</gene>